<evidence type="ECO:0000313" key="3">
    <source>
        <dbReference type="Proteomes" id="UP000722485"/>
    </source>
</evidence>
<reference evidence="2" key="1">
    <citation type="submission" date="2020-03" db="EMBL/GenBank/DDBJ databases">
        <title>Draft Genome Sequence of Cylindrodendrum hubeiense.</title>
        <authorList>
            <person name="Buettner E."/>
            <person name="Kellner H."/>
        </authorList>
    </citation>
    <scope>NUCLEOTIDE SEQUENCE</scope>
    <source>
        <strain evidence="2">IHI 201604</strain>
    </source>
</reference>
<dbReference type="Pfam" id="PF06985">
    <property type="entry name" value="HET"/>
    <property type="match status" value="1"/>
</dbReference>
<organism evidence="2 3">
    <name type="scientific">Cylindrodendrum hubeiense</name>
    <dbReference type="NCBI Taxonomy" id="595255"/>
    <lineage>
        <taxon>Eukaryota</taxon>
        <taxon>Fungi</taxon>
        <taxon>Dikarya</taxon>
        <taxon>Ascomycota</taxon>
        <taxon>Pezizomycotina</taxon>
        <taxon>Sordariomycetes</taxon>
        <taxon>Hypocreomycetidae</taxon>
        <taxon>Hypocreales</taxon>
        <taxon>Nectriaceae</taxon>
        <taxon>Cylindrodendrum</taxon>
    </lineage>
</organism>
<dbReference type="PANTHER" id="PTHR33112:SF1">
    <property type="entry name" value="HETEROKARYON INCOMPATIBILITY DOMAIN-CONTAINING PROTEIN"/>
    <property type="match status" value="1"/>
</dbReference>
<accession>A0A9P5LMK5</accession>
<evidence type="ECO:0000313" key="2">
    <source>
        <dbReference type="EMBL" id="KAF7557097.1"/>
    </source>
</evidence>
<keyword evidence="3" id="KW-1185">Reference proteome</keyword>
<protein>
    <recommendedName>
        <fullName evidence="1">Heterokaryon incompatibility domain-containing protein</fullName>
    </recommendedName>
</protein>
<comment type="caution">
    <text evidence="2">The sequence shown here is derived from an EMBL/GenBank/DDBJ whole genome shotgun (WGS) entry which is preliminary data.</text>
</comment>
<dbReference type="PANTHER" id="PTHR33112">
    <property type="entry name" value="DOMAIN PROTEIN, PUTATIVE-RELATED"/>
    <property type="match status" value="1"/>
</dbReference>
<dbReference type="EMBL" id="JAANBB010000007">
    <property type="protein sequence ID" value="KAF7557097.1"/>
    <property type="molecule type" value="Genomic_DNA"/>
</dbReference>
<feature type="domain" description="Heterokaryon incompatibility" evidence="1">
    <location>
        <begin position="85"/>
        <end position="221"/>
    </location>
</feature>
<name>A0A9P5LMK5_9HYPO</name>
<sequence length="613" mass="69537">MTVRTTLEIQTHKSGQMLGDGAFVNYSKAPEAPILIDHAKVNYEPLRKWCEKIQGISREAMDVLPVSVIDCHTREIVPVRGPCDYVALSYVWGPAVSQGAAPEPGSLPSHLPCTVEDAITVVKELGLRYLWVDRYCLDQSNKAEFKAQLDQMADIYRHALLTIVGAAGSSADYGLPGVSSRPRIKQPRVKIGDYTLWSSMTDPRKVVRESTWMTRAWTYQEGVFSWNWIAFTDEQVFFQRSNKEWANLERWWKVSCEMFPHGGLGADSNCPLLQMYDNVWKNEGALHWLLGKYTSRNFTYQSDALNGVLGLLKRCENGPYRMNHYFGIPVLGPLINHRKASGRDPSRSWTLTEAFLVNLCWRAKGTGLRRPGFPSWSWTGWQTVYESPAQSLIYLGLSIKNTTDVKISVQTTQGLVDWETMCNNKNWDVYEDLSSLPQELYIQASTIALTVCRDPRILNRTMNGHAADSMPMEWCAIFSDEECDVLIEVNLVDAAIDSAVPYTGFMSLKGVLLRQLDPQQSKSENYNYHENYIWAFALVVLEGDDGATRVGSLELRRDNYFVSWKGDVDHSGTKNEKVWIQSTQKDFTDCTECRTKALEKLVSGQTHELIKLL</sequence>
<dbReference type="InterPro" id="IPR010730">
    <property type="entry name" value="HET"/>
</dbReference>
<dbReference type="Proteomes" id="UP000722485">
    <property type="component" value="Unassembled WGS sequence"/>
</dbReference>
<dbReference type="OrthoDB" id="5428863at2759"/>
<dbReference type="AlphaFoldDB" id="A0A9P5LMK5"/>
<proteinExistence type="predicted"/>
<evidence type="ECO:0000259" key="1">
    <source>
        <dbReference type="Pfam" id="PF06985"/>
    </source>
</evidence>
<gene>
    <name evidence="2" type="ORF">G7Z17_g929</name>
</gene>